<feature type="region of interest" description="Disordered" evidence="1">
    <location>
        <begin position="1"/>
        <end position="30"/>
    </location>
</feature>
<feature type="compositionally biased region" description="Low complexity" evidence="1">
    <location>
        <begin position="12"/>
        <end position="26"/>
    </location>
</feature>
<dbReference type="Proteomes" id="UP000245768">
    <property type="component" value="Unassembled WGS sequence"/>
</dbReference>
<dbReference type="EMBL" id="KZ819635">
    <property type="protein sequence ID" value="PWN91384.1"/>
    <property type="molecule type" value="Genomic_DNA"/>
</dbReference>
<evidence type="ECO:0000313" key="2">
    <source>
        <dbReference type="EMBL" id="PWN91384.1"/>
    </source>
</evidence>
<proteinExistence type="predicted"/>
<dbReference type="AlphaFoldDB" id="A0A316YRE0"/>
<evidence type="ECO:0000313" key="3">
    <source>
        <dbReference type="Proteomes" id="UP000245768"/>
    </source>
</evidence>
<protein>
    <submittedName>
        <fullName evidence="2">Uncharacterized protein</fullName>
    </submittedName>
</protein>
<dbReference type="OrthoDB" id="3360377at2759"/>
<accession>A0A316YRE0</accession>
<dbReference type="InParanoid" id="A0A316YRE0"/>
<name>A0A316YRE0_9BASI</name>
<dbReference type="RefSeq" id="XP_025378582.1">
    <property type="nucleotide sequence ID" value="XM_025520977.1"/>
</dbReference>
<reference evidence="2" key="1">
    <citation type="journal article" date="2018" name="Mol. Biol. Evol.">
        <title>Broad Genomic Sampling Reveals a Smut Pathogenic Ancestry of the Fungal Clade Ustilaginomycotina.</title>
        <authorList>
            <person name="Kijpornyongpan T."/>
            <person name="Mondo S.J."/>
            <person name="Barry K."/>
            <person name="Sandor L."/>
            <person name="Lee J."/>
            <person name="Lipzen A."/>
            <person name="Pangilinan J."/>
            <person name="LaButti K."/>
            <person name="Hainaut M."/>
            <person name="Henrissat B."/>
            <person name="Grigoriev I.V."/>
            <person name="Spatafora J.W."/>
            <person name="Aime M.C."/>
        </authorList>
    </citation>
    <scope>NUCLEOTIDE SEQUENCE [LARGE SCALE GENOMIC DNA]</scope>
    <source>
        <strain evidence="2">MCA 4198</strain>
    </source>
</reference>
<evidence type="ECO:0000256" key="1">
    <source>
        <dbReference type="SAM" id="MobiDB-lite"/>
    </source>
</evidence>
<keyword evidence="3" id="KW-1185">Reference proteome</keyword>
<dbReference type="GeneID" id="37042893"/>
<organism evidence="2 3">
    <name type="scientific">Acaromyces ingoldii</name>
    <dbReference type="NCBI Taxonomy" id="215250"/>
    <lineage>
        <taxon>Eukaryota</taxon>
        <taxon>Fungi</taxon>
        <taxon>Dikarya</taxon>
        <taxon>Basidiomycota</taxon>
        <taxon>Ustilaginomycotina</taxon>
        <taxon>Exobasidiomycetes</taxon>
        <taxon>Exobasidiales</taxon>
        <taxon>Cryptobasidiaceae</taxon>
        <taxon>Acaromyces</taxon>
    </lineage>
</organism>
<gene>
    <name evidence="2" type="ORF">FA10DRAFT_265243</name>
</gene>
<sequence length="988" mass="109130">MSPSRGGARAWSIAATTSSRTHSSSAGARNLRPVLHAASVCPRAPLLPPARFHTSAPRLLSASLSYAQEEEAPQDHSGIEHRLPQPADTSLFESSTEEYDEFVRLDQHHDADADASSSQQQPLRLLRGLINSDIRAANRALHELNVLRTTLAPHTVAIRAALDSLQVGDIEACHAWVELFPVATKLHGDEVASSDHAGDARHLKDVERLLLRLVEVSEATPADVSRILVKLVQRGFLVERATQRTIGQVFAWVLRSAKPPSAAARVHDDRKGKQREVESTSAWTWHLWNHIVQAARSSLLASASSDESAVDASLARLYNRAIRTFALADRLDTALWWIGQSSSVSPSDKGVRDEATALQVLTLTLVAKKVFNDAAQTSLHKGQKSGRESSTMTELIAIQDKIYARAAEEATKDKSVDKSESQRLRDTLERQIGRLEQSIGAVAGGKEQDDMKASVLDRMLLKRANRRDIAGAWNLLRTELGKHRRGKLDSSMDHLPSATTLAVLLDMAEAHAQDRKRLEDESDLFELPPDQVRDHADNCIFRLHEGTRGGIGLVQTAEMLRLVNKGDDRAAVELFRSIFVQTADVQAWMRAVLGSPSSFRPTGDSVQEKEDDTHFKRLVWPGTHPKHILLRALVRLCESDTAKLTSLYHSFLDSLDEVFEDSTAAAKEQGNDQQEEAIDDDLAITKILEGLSFGNSSYPSTTSHSFDLFLKYLVDSIAATSPPGADRKTAPAYSFAQRREHETKVRQCRLRANAKLAEILADMRRLKVEPSVASWTIVLQNLALGSSDSSFASRKLLRQGRDTEDWEEGAEVDEGTKKTGVWNLARALGMDPDQRSSRTMSSAGAATATLATYLALMKGFLGVPVSQGGPLLNEARRVREWMLRTAIQNEQGTETDTEKAEVDIEAKIHALSQSVADHQHVHDGRDGELLAEQETTRAPKFFTLDDIGKNVKARKTLAWLAEWESSADGLEEVEAIQEQEQREARDVF</sequence>